<dbReference type="Gene3D" id="3.40.50.1100">
    <property type="match status" value="2"/>
</dbReference>
<feature type="active site" description="Nucleophile" evidence="4">
    <location>
        <position position="68"/>
    </location>
</feature>
<dbReference type="PANTHER" id="PTHR43780:SF2">
    <property type="entry name" value="1-AMINOCYCLOPROPANE-1-CARBOXYLATE DEAMINASE-RELATED"/>
    <property type="match status" value="1"/>
</dbReference>
<dbReference type="InterPro" id="IPR036052">
    <property type="entry name" value="TrpB-like_PALP_sf"/>
</dbReference>
<keyword evidence="7" id="KW-0378">Hydrolase</keyword>
<evidence type="ECO:0000313" key="7">
    <source>
        <dbReference type="EMBL" id="MBB5872497.1"/>
    </source>
</evidence>
<dbReference type="InterPro" id="IPR001926">
    <property type="entry name" value="TrpB-like_PALP"/>
</dbReference>
<feature type="domain" description="Tryptophan synthase beta chain-like PALP" evidence="6">
    <location>
        <begin position="19"/>
        <end position="287"/>
    </location>
</feature>
<keyword evidence="8" id="KW-1185">Reference proteome</keyword>
<comment type="similarity">
    <text evidence="2">Belongs to the ACC deaminase/D-cysteine desulfhydrase family.</text>
</comment>
<evidence type="ECO:0000259" key="6">
    <source>
        <dbReference type="Pfam" id="PF00291"/>
    </source>
</evidence>
<dbReference type="InterPro" id="IPR027278">
    <property type="entry name" value="ACCD_DCysDesulf"/>
</dbReference>
<name>A0A841BTT4_9ACTN</name>
<dbReference type="RefSeq" id="WP_184842227.1">
    <property type="nucleotide sequence ID" value="NZ_JACHMN010000003.1"/>
</dbReference>
<accession>A0A841BTT4</accession>
<dbReference type="EMBL" id="JACHMN010000003">
    <property type="protein sequence ID" value="MBB5872497.1"/>
    <property type="molecule type" value="Genomic_DNA"/>
</dbReference>
<gene>
    <name evidence="7" type="ORF">F4553_005931</name>
</gene>
<reference evidence="7 8" key="1">
    <citation type="submission" date="2020-08" db="EMBL/GenBank/DDBJ databases">
        <title>Sequencing the genomes of 1000 actinobacteria strains.</title>
        <authorList>
            <person name="Klenk H.-P."/>
        </authorList>
    </citation>
    <scope>NUCLEOTIDE SEQUENCE [LARGE SCALE GENOMIC DNA]</scope>
    <source>
        <strain evidence="7 8">DSM 45362</strain>
    </source>
</reference>
<dbReference type="GO" id="GO:0008660">
    <property type="term" value="F:1-aminocyclopropane-1-carboxylate deaminase activity"/>
    <property type="evidence" value="ECO:0007669"/>
    <property type="project" value="UniProtKB-EC"/>
</dbReference>
<dbReference type="PANTHER" id="PTHR43780">
    <property type="entry name" value="1-AMINOCYCLOPROPANE-1-CARBOXYLATE DEAMINASE-RELATED"/>
    <property type="match status" value="1"/>
</dbReference>
<protein>
    <submittedName>
        <fullName evidence="7">1-aminocyclopropane-1-carboxylate deaminase</fullName>
        <ecNumber evidence="7">3.5.99.7</ecNumber>
    </submittedName>
</protein>
<evidence type="ECO:0000256" key="2">
    <source>
        <dbReference type="ARBA" id="ARBA00008639"/>
    </source>
</evidence>
<feature type="modified residue" description="N6-(pyridoxal phosphate)lysine" evidence="5">
    <location>
        <position position="41"/>
    </location>
</feature>
<dbReference type="SUPFAM" id="SSF53686">
    <property type="entry name" value="Tryptophan synthase beta subunit-like PLP-dependent enzymes"/>
    <property type="match status" value="1"/>
</dbReference>
<dbReference type="Proteomes" id="UP000587527">
    <property type="component" value="Unassembled WGS sequence"/>
</dbReference>
<proteinExistence type="inferred from homology"/>
<dbReference type="PIRSF" id="PIRSF006278">
    <property type="entry name" value="ACCD_DCysDesulf"/>
    <property type="match status" value="1"/>
</dbReference>
<comment type="caution">
    <text evidence="7">The sequence shown here is derived from an EMBL/GenBank/DDBJ whole genome shotgun (WGS) entry which is preliminary data.</text>
</comment>
<evidence type="ECO:0000256" key="3">
    <source>
        <dbReference type="ARBA" id="ARBA00022898"/>
    </source>
</evidence>
<keyword evidence="3 5" id="KW-0663">Pyridoxal phosphate</keyword>
<dbReference type="AlphaFoldDB" id="A0A841BTT4"/>
<dbReference type="GO" id="GO:1901605">
    <property type="term" value="P:alpha-amino acid metabolic process"/>
    <property type="evidence" value="ECO:0007669"/>
    <property type="project" value="UniProtKB-ARBA"/>
</dbReference>
<evidence type="ECO:0000256" key="5">
    <source>
        <dbReference type="PIRSR" id="PIRSR006278-2"/>
    </source>
</evidence>
<dbReference type="GO" id="GO:0019148">
    <property type="term" value="F:D-cysteine desulfhydrase activity"/>
    <property type="evidence" value="ECO:0007669"/>
    <property type="project" value="TreeGrafter"/>
</dbReference>
<comment type="cofactor">
    <cofactor evidence="1">
        <name>pyridoxal 5'-phosphate</name>
        <dbReference type="ChEBI" id="CHEBI:597326"/>
    </cofactor>
</comment>
<dbReference type="Pfam" id="PF00291">
    <property type="entry name" value="PALP"/>
    <property type="match status" value="1"/>
</dbReference>
<evidence type="ECO:0000313" key="8">
    <source>
        <dbReference type="Proteomes" id="UP000587527"/>
    </source>
</evidence>
<dbReference type="EC" id="3.5.99.7" evidence="7"/>
<organism evidence="7 8">
    <name type="scientific">Allocatelliglobosispora scoriae</name>
    <dbReference type="NCBI Taxonomy" id="643052"/>
    <lineage>
        <taxon>Bacteria</taxon>
        <taxon>Bacillati</taxon>
        <taxon>Actinomycetota</taxon>
        <taxon>Actinomycetes</taxon>
        <taxon>Micromonosporales</taxon>
        <taxon>Micromonosporaceae</taxon>
        <taxon>Allocatelliglobosispora</taxon>
    </lineage>
</organism>
<evidence type="ECO:0000256" key="4">
    <source>
        <dbReference type="PIRSR" id="PIRSR006278-1"/>
    </source>
</evidence>
<sequence length="287" mass="30977">MFEPHLPAPVESLNDERLDRAGVTLRLQRDDLIHSEIPGNKWRKLHLNLAAATEAGHSTLLTFGGAFSNHLRAVAAAGRIFGFATIGIVRGEEHLPLNPSLRYCADQGMTLAYLDRTTYRTKRDPAVEAELRRRWGEFFLIPEGGSNPLAVRGCLPIAAGLGGADVICCPVGTGGTLAGLAAGLAGHQRAIGFAVLKPGDFLTAEVEALQRATFGERSGHWRVESRYHFGGYAKSTPALAAFIEDFHTRHGLHLDRVYVAKMLAGVFDLVESGYFPPGTRLAAIITG</sequence>
<evidence type="ECO:0000256" key="1">
    <source>
        <dbReference type="ARBA" id="ARBA00001933"/>
    </source>
</evidence>